<proteinExistence type="predicted"/>
<dbReference type="AlphaFoldDB" id="A0A7K0EPV3"/>
<comment type="caution">
    <text evidence="2">The sequence shown here is derived from an EMBL/GenBank/DDBJ whole genome shotgun (WGS) entry which is preliminary data.</text>
</comment>
<keyword evidence="1" id="KW-0732">Signal</keyword>
<name>A0A7K0EPV3_9BACT</name>
<reference evidence="2 3" key="1">
    <citation type="journal article" date="2018" name="Antonie Van Leeuwenhoek">
        <title>Larkinella terrae sp. nov., isolated from soil on Jeju Island, South Korea.</title>
        <authorList>
            <person name="Ten L.N."/>
            <person name="Jeon J."/>
            <person name="Park S.J."/>
            <person name="Park S."/>
            <person name="Lee S.Y."/>
            <person name="Kim M.K."/>
            <person name="Jung H.Y."/>
        </authorList>
    </citation>
    <scope>NUCLEOTIDE SEQUENCE [LARGE SCALE GENOMIC DNA]</scope>
    <source>
        <strain evidence="2 3">KCTC 52001</strain>
    </source>
</reference>
<feature type="signal peptide" evidence="1">
    <location>
        <begin position="1"/>
        <end position="23"/>
    </location>
</feature>
<dbReference type="EMBL" id="WJXZ01000013">
    <property type="protein sequence ID" value="MRS63839.1"/>
    <property type="molecule type" value="Genomic_DNA"/>
</dbReference>
<dbReference type="OrthoDB" id="936957at2"/>
<evidence type="ECO:0008006" key="4">
    <source>
        <dbReference type="Google" id="ProtNLM"/>
    </source>
</evidence>
<organism evidence="2 3">
    <name type="scientific">Larkinella terrae</name>
    <dbReference type="NCBI Taxonomy" id="2025311"/>
    <lineage>
        <taxon>Bacteria</taxon>
        <taxon>Pseudomonadati</taxon>
        <taxon>Bacteroidota</taxon>
        <taxon>Cytophagia</taxon>
        <taxon>Cytophagales</taxon>
        <taxon>Spirosomataceae</taxon>
        <taxon>Larkinella</taxon>
    </lineage>
</organism>
<accession>A0A7K0EPV3</accession>
<sequence length="279" mass="31846">MRIKSLRKAVASLLIGLAALSVTNCKKSEIDPADLAATCKLSEVDRGNGTRQQYEYNADGYVSKWTINFTESAEKHTFVYLFGYNNRHQITGAKITIDGKSPDEISKWSIGNKIECSWTNGKLTQVRDMVDEDVYFTTSLTYDASGRITRLLCEPADRSQTSFEKTYTYDADENFKYYYLDDGVKLDYDDITVDKTSQSAESLLANRGLPFDFFNLIPWRTYNLKKYDSYYFDKTGKPVLARSYQITNLVKNKHNIVTSQTVEEGGNKRVNTFSLMDCD</sequence>
<evidence type="ECO:0000313" key="3">
    <source>
        <dbReference type="Proteomes" id="UP000441754"/>
    </source>
</evidence>
<dbReference type="Gene3D" id="2.180.10.10">
    <property type="entry name" value="RHS repeat-associated core"/>
    <property type="match status" value="1"/>
</dbReference>
<evidence type="ECO:0000256" key="1">
    <source>
        <dbReference type="SAM" id="SignalP"/>
    </source>
</evidence>
<protein>
    <recommendedName>
        <fullName evidence="4">DUF4595 domain-containing protein</fullName>
    </recommendedName>
</protein>
<dbReference type="RefSeq" id="WP_154177204.1">
    <property type="nucleotide sequence ID" value="NZ_WJXZ01000013.1"/>
</dbReference>
<evidence type="ECO:0000313" key="2">
    <source>
        <dbReference type="EMBL" id="MRS63839.1"/>
    </source>
</evidence>
<gene>
    <name evidence="2" type="ORF">GJJ30_21245</name>
</gene>
<keyword evidence="3" id="KW-1185">Reference proteome</keyword>
<dbReference type="Proteomes" id="UP000441754">
    <property type="component" value="Unassembled WGS sequence"/>
</dbReference>
<feature type="chain" id="PRO_5029648276" description="DUF4595 domain-containing protein" evidence="1">
    <location>
        <begin position="24"/>
        <end position="279"/>
    </location>
</feature>